<name>A0A8J7S764_9PROT</name>
<dbReference type="PROSITE" id="PS50893">
    <property type="entry name" value="ABC_TRANSPORTER_2"/>
    <property type="match status" value="1"/>
</dbReference>
<dbReference type="InterPro" id="IPR005895">
    <property type="entry name" value="ABC_transptr_haem_export_CcmA"/>
</dbReference>
<dbReference type="InterPro" id="IPR027417">
    <property type="entry name" value="P-loop_NTPase"/>
</dbReference>
<dbReference type="GO" id="GO:0022857">
    <property type="term" value="F:transmembrane transporter activity"/>
    <property type="evidence" value="ECO:0007669"/>
    <property type="project" value="InterPro"/>
</dbReference>
<dbReference type="Pfam" id="PF00005">
    <property type="entry name" value="ABC_tran"/>
    <property type="match status" value="1"/>
</dbReference>
<dbReference type="InterPro" id="IPR017871">
    <property type="entry name" value="ABC_transporter-like_CS"/>
</dbReference>
<evidence type="ECO:0000256" key="4">
    <source>
        <dbReference type="ARBA" id="ARBA00022840"/>
    </source>
</evidence>
<comment type="caution">
    <text evidence="8">The sequence shown here is derived from an EMBL/GenBank/DDBJ whole genome shotgun (WGS) entry which is preliminary data.</text>
</comment>
<dbReference type="PROSITE" id="PS00211">
    <property type="entry name" value="ABC_TRANSPORTER_1"/>
    <property type="match status" value="1"/>
</dbReference>
<dbReference type="NCBIfam" id="NF010061">
    <property type="entry name" value="PRK13538.1"/>
    <property type="match status" value="1"/>
</dbReference>
<proteinExistence type="predicted"/>
<evidence type="ECO:0000259" key="7">
    <source>
        <dbReference type="PROSITE" id="PS50893"/>
    </source>
</evidence>
<keyword evidence="2" id="KW-0547">Nucleotide-binding</keyword>
<dbReference type="GO" id="GO:0016887">
    <property type="term" value="F:ATP hydrolysis activity"/>
    <property type="evidence" value="ECO:0007669"/>
    <property type="project" value="InterPro"/>
</dbReference>
<gene>
    <name evidence="8" type="primary">ccmA</name>
    <name evidence="8" type="ORF">KAJ83_13705</name>
</gene>
<dbReference type="SUPFAM" id="SSF52540">
    <property type="entry name" value="P-loop containing nucleoside triphosphate hydrolases"/>
    <property type="match status" value="1"/>
</dbReference>
<keyword evidence="1" id="KW-0813">Transport</keyword>
<protein>
    <submittedName>
        <fullName evidence="8">Heme ABC exporter ATP-binding protein CcmA</fullName>
    </submittedName>
</protein>
<dbReference type="EMBL" id="JAGMWN010000006">
    <property type="protein sequence ID" value="MBP5858069.1"/>
    <property type="molecule type" value="Genomic_DNA"/>
</dbReference>
<dbReference type="InterPro" id="IPR003439">
    <property type="entry name" value="ABC_transporter-like_ATP-bd"/>
</dbReference>
<dbReference type="InterPro" id="IPR003593">
    <property type="entry name" value="AAA+_ATPase"/>
</dbReference>
<feature type="domain" description="ABC transporter" evidence="7">
    <location>
        <begin position="9"/>
        <end position="214"/>
    </location>
</feature>
<dbReference type="AlphaFoldDB" id="A0A8J7S764"/>
<dbReference type="NCBIfam" id="TIGR01189">
    <property type="entry name" value="ccmA"/>
    <property type="match status" value="1"/>
</dbReference>
<evidence type="ECO:0000256" key="2">
    <source>
        <dbReference type="ARBA" id="ARBA00022741"/>
    </source>
</evidence>
<keyword evidence="9" id="KW-1185">Reference proteome</keyword>
<dbReference type="PANTHER" id="PTHR43499:SF1">
    <property type="entry name" value="ABC TRANSPORTER I FAMILY MEMBER 1"/>
    <property type="match status" value="1"/>
</dbReference>
<keyword evidence="6" id="KW-0472">Membrane</keyword>
<dbReference type="Gene3D" id="3.40.50.300">
    <property type="entry name" value="P-loop containing nucleotide triphosphate hydrolases"/>
    <property type="match status" value="1"/>
</dbReference>
<evidence type="ECO:0000313" key="9">
    <source>
        <dbReference type="Proteomes" id="UP000672602"/>
    </source>
</evidence>
<sequence length="215" mass="22277">METETDIALEARALTCLRGRRLVFEGVDLALGAGGALVLTGPNGAGKSSLLRVLAGLIEPLAGEIRWRGTPVAGDREAYRARLAFLGHLDAVKPAATVRESLRFWADLSGGAAARVADALAALALEPLAEVRGAELSAGQKRRVALARLLVADRPLWLLDEPVTGLDAASVARLEAMIADHRAAGGLVIASTHGGLAIPDAVGLDIGRFQAEEAA</sequence>
<evidence type="ECO:0000256" key="6">
    <source>
        <dbReference type="ARBA" id="ARBA00023136"/>
    </source>
</evidence>
<dbReference type="RefSeq" id="WP_210682648.1">
    <property type="nucleotide sequence ID" value="NZ_JBHSYA010000014.1"/>
</dbReference>
<evidence type="ECO:0000256" key="1">
    <source>
        <dbReference type="ARBA" id="ARBA00022448"/>
    </source>
</evidence>
<evidence type="ECO:0000256" key="3">
    <source>
        <dbReference type="ARBA" id="ARBA00022748"/>
    </source>
</evidence>
<evidence type="ECO:0000313" key="8">
    <source>
        <dbReference type="EMBL" id="MBP5858069.1"/>
    </source>
</evidence>
<keyword evidence="3" id="KW-0201">Cytochrome c-type biogenesis</keyword>
<organism evidence="8 9">
    <name type="scientific">Marivibrio halodurans</name>
    <dbReference type="NCBI Taxonomy" id="2039722"/>
    <lineage>
        <taxon>Bacteria</taxon>
        <taxon>Pseudomonadati</taxon>
        <taxon>Pseudomonadota</taxon>
        <taxon>Alphaproteobacteria</taxon>
        <taxon>Rhodospirillales</taxon>
        <taxon>Rhodospirillaceae</taxon>
        <taxon>Marivibrio</taxon>
    </lineage>
</organism>
<evidence type="ECO:0000256" key="5">
    <source>
        <dbReference type="ARBA" id="ARBA00022967"/>
    </source>
</evidence>
<dbReference type="PANTHER" id="PTHR43499">
    <property type="entry name" value="ABC TRANSPORTER I FAMILY MEMBER 1"/>
    <property type="match status" value="1"/>
</dbReference>
<reference evidence="8" key="1">
    <citation type="submission" date="2021-04" db="EMBL/GenBank/DDBJ databases">
        <authorList>
            <person name="Zhang D.-C."/>
        </authorList>
    </citation>
    <scope>NUCLEOTIDE SEQUENCE</scope>
    <source>
        <strain evidence="8">CGMCC 1.15697</strain>
    </source>
</reference>
<dbReference type="GO" id="GO:0017004">
    <property type="term" value="P:cytochrome complex assembly"/>
    <property type="evidence" value="ECO:0007669"/>
    <property type="project" value="UniProtKB-KW"/>
</dbReference>
<dbReference type="SMART" id="SM00382">
    <property type="entry name" value="AAA"/>
    <property type="match status" value="1"/>
</dbReference>
<dbReference type="GO" id="GO:0005524">
    <property type="term" value="F:ATP binding"/>
    <property type="evidence" value="ECO:0007669"/>
    <property type="project" value="UniProtKB-KW"/>
</dbReference>
<keyword evidence="5" id="KW-1278">Translocase</keyword>
<dbReference type="Proteomes" id="UP000672602">
    <property type="component" value="Unassembled WGS sequence"/>
</dbReference>
<accession>A0A8J7S764</accession>
<keyword evidence="4 8" id="KW-0067">ATP-binding</keyword>